<dbReference type="PROSITE" id="PS51904">
    <property type="entry name" value="GLYCOSYL_HYDROL_F25_2"/>
    <property type="match status" value="1"/>
</dbReference>
<keyword evidence="6" id="KW-1185">Reference proteome</keyword>
<keyword evidence="4" id="KW-0812">Transmembrane</keyword>
<evidence type="ECO:0000256" key="4">
    <source>
        <dbReference type="SAM" id="Phobius"/>
    </source>
</evidence>
<dbReference type="PANTHER" id="PTHR34135">
    <property type="entry name" value="LYSOZYME"/>
    <property type="match status" value="1"/>
</dbReference>
<sequence>MSSGGTGGRRRGRVLGIVAGAVVVLLAVLALLVWNGVLWPNRLTADRYAVRGVDVSAYQGEIDWPVLAAQDLDFAFVKATEGSGHVDERFAASWAAARDTDLLVGAYHFLSFESPGADQAAHMIDVVPSEPGSLPPVVDVEYYGEFAADPPGVDELRGILDPMLDALEEHYGVPPILYTTQQIRADYLGDDYDRYPLWIRSVASSPDLPRRDWEFWQYSDRDTLPGYEGEEEHIDMNVFDGTLEDLRALTQP</sequence>
<accession>A0A1T5K744</accession>
<dbReference type="GO" id="GO:0003796">
    <property type="term" value="F:lysozyme activity"/>
    <property type="evidence" value="ECO:0007669"/>
    <property type="project" value="InterPro"/>
</dbReference>
<dbReference type="Gene3D" id="3.20.20.80">
    <property type="entry name" value="Glycosidases"/>
    <property type="match status" value="1"/>
</dbReference>
<dbReference type="SUPFAM" id="SSF51445">
    <property type="entry name" value="(Trans)glycosidases"/>
    <property type="match status" value="1"/>
</dbReference>
<dbReference type="GO" id="GO:0016052">
    <property type="term" value="P:carbohydrate catabolic process"/>
    <property type="evidence" value="ECO:0007669"/>
    <property type="project" value="TreeGrafter"/>
</dbReference>
<keyword evidence="2" id="KW-0378">Hydrolase</keyword>
<evidence type="ECO:0000256" key="1">
    <source>
        <dbReference type="ARBA" id="ARBA00010646"/>
    </source>
</evidence>
<reference evidence="5 6" key="1">
    <citation type="submission" date="2017-02" db="EMBL/GenBank/DDBJ databases">
        <authorList>
            <person name="Peterson S.W."/>
        </authorList>
    </citation>
    <scope>NUCLEOTIDE SEQUENCE [LARGE SCALE GENOMIC DNA]</scope>
    <source>
        <strain evidence="5 6">DSM 21481</strain>
    </source>
</reference>
<protein>
    <submittedName>
        <fullName evidence="5">Lysozyme</fullName>
    </submittedName>
</protein>
<dbReference type="RefSeq" id="WP_245807024.1">
    <property type="nucleotide sequence ID" value="NZ_FUZQ01000003.1"/>
</dbReference>
<dbReference type="Pfam" id="PF01183">
    <property type="entry name" value="Glyco_hydro_25"/>
    <property type="match status" value="1"/>
</dbReference>
<proteinExistence type="inferred from homology"/>
<evidence type="ECO:0000256" key="3">
    <source>
        <dbReference type="ARBA" id="ARBA00023295"/>
    </source>
</evidence>
<dbReference type="EMBL" id="FUZQ01000003">
    <property type="protein sequence ID" value="SKC59444.1"/>
    <property type="molecule type" value="Genomic_DNA"/>
</dbReference>
<organism evidence="5 6">
    <name type="scientific">Krasilnikoviella flava</name>
    <dbReference type="NCBI Taxonomy" id="526729"/>
    <lineage>
        <taxon>Bacteria</taxon>
        <taxon>Bacillati</taxon>
        <taxon>Actinomycetota</taxon>
        <taxon>Actinomycetes</taxon>
        <taxon>Micrococcales</taxon>
        <taxon>Promicromonosporaceae</taxon>
        <taxon>Krasilnikoviella</taxon>
    </lineage>
</organism>
<dbReference type="GO" id="GO:0009253">
    <property type="term" value="P:peptidoglycan catabolic process"/>
    <property type="evidence" value="ECO:0007669"/>
    <property type="project" value="InterPro"/>
</dbReference>
<dbReference type="AlphaFoldDB" id="A0A1T5K744"/>
<dbReference type="InterPro" id="IPR017853">
    <property type="entry name" value="GH"/>
</dbReference>
<dbReference type="SMART" id="SM00641">
    <property type="entry name" value="Glyco_25"/>
    <property type="match status" value="1"/>
</dbReference>
<gene>
    <name evidence="5" type="ORF">SAMN04324258_1892</name>
</gene>
<keyword evidence="4" id="KW-0472">Membrane</keyword>
<feature type="transmembrane region" description="Helical" evidence="4">
    <location>
        <begin position="12"/>
        <end position="34"/>
    </location>
</feature>
<dbReference type="Proteomes" id="UP000189777">
    <property type="component" value="Unassembled WGS sequence"/>
</dbReference>
<keyword evidence="4" id="KW-1133">Transmembrane helix</keyword>
<keyword evidence="3" id="KW-0326">Glycosidase</keyword>
<comment type="similarity">
    <text evidence="1">Belongs to the glycosyl hydrolase 25 family.</text>
</comment>
<dbReference type="PANTHER" id="PTHR34135:SF2">
    <property type="entry name" value="LYSOZYME"/>
    <property type="match status" value="1"/>
</dbReference>
<dbReference type="InterPro" id="IPR002053">
    <property type="entry name" value="Glyco_hydro_25"/>
</dbReference>
<evidence type="ECO:0000313" key="5">
    <source>
        <dbReference type="EMBL" id="SKC59444.1"/>
    </source>
</evidence>
<name>A0A1T5K744_9MICO</name>
<dbReference type="GO" id="GO:0016998">
    <property type="term" value="P:cell wall macromolecule catabolic process"/>
    <property type="evidence" value="ECO:0007669"/>
    <property type="project" value="InterPro"/>
</dbReference>
<evidence type="ECO:0000313" key="6">
    <source>
        <dbReference type="Proteomes" id="UP000189777"/>
    </source>
</evidence>
<dbReference type="InterPro" id="IPR018077">
    <property type="entry name" value="Glyco_hydro_fam25_subgr"/>
</dbReference>
<dbReference type="STRING" id="526729.SAMN04324258_1892"/>
<evidence type="ECO:0000256" key="2">
    <source>
        <dbReference type="ARBA" id="ARBA00022801"/>
    </source>
</evidence>